<dbReference type="Gene3D" id="1.10.287.3510">
    <property type="match status" value="1"/>
</dbReference>
<dbReference type="AlphaFoldDB" id="B2CKU0"/>
<dbReference type="GeneID" id="6335934"/>
<dbReference type="CTD" id="4539"/>
<gene>
    <name evidence="2" type="primary">ND4L</name>
</gene>
<sequence length="86" mass="9671">MTLIMLLSLLSLFWWRNSVITMLLCLEATLIVVYLMSSLSFNSSLLFTLLTFLSIMVIGSSLGLSMLVTISRSHLNVLTSPIWLMN</sequence>
<accession>B2CKU0</accession>
<dbReference type="EMBL" id="EU523753">
    <property type="protein sequence ID" value="ACA62652.1"/>
    <property type="molecule type" value="Genomic_DNA"/>
</dbReference>
<keyword evidence="1" id="KW-0812">Transmembrane</keyword>
<feature type="transmembrane region" description="Helical" evidence="1">
    <location>
        <begin position="47"/>
        <end position="70"/>
    </location>
</feature>
<evidence type="ECO:0000313" key="2">
    <source>
        <dbReference type="EMBL" id="ACA62652.1"/>
    </source>
</evidence>
<keyword evidence="1" id="KW-1133">Transmembrane helix</keyword>
<dbReference type="RefSeq" id="YP_001936589.1">
    <property type="nucleotide sequence ID" value="NC_010777.1"/>
</dbReference>
<keyword evidence="2" id="KW-0496">Mitochondrion</keyword>
<evidence type="ECO:0000256" key="1">
    <source>
        <dbReference type="SAM" id="Phobius"/>
    </source>
</evidence>
<keyword evidence="1" id="KW-0472">Membrane</keyword>
<organism evidence="2">
    <name type="scientific">Hypochilus thorelli</name>
    <name type="common">Thorell's lampshade-web spider</name>
    <dbReference type="NCBI Taxonomy" id="139869"/>
    <lineage>
        <taxon>Eukaryota</taxon>
        <taxon>Metazoa</taxon>
        <taxon>Ecdysozoa</taxon>
        <taxon>Arthropoda</taxon>
        <taxon>Chelicerata</taxon>
        <taxon>Arachnida</taxon>
        <taxon>Araneae</taxon>
        <taxon>Araneomorphae</taxon>
        <taxon>Hypochilidae</taxon>
        <taxon>Hypochilus</taxon>
    </lineage>
</organism>
<reference evidence="2" key="1">
    <citation type="journal article" date="2008" name="Mol. Biol. Evol.">
        <title>Parallel evolution of truncated transfer RNA genes in arachnid mitochondrial genomes.</title>
        <authorList>
            <person name="Masta S.E."/>
            <person name="Boore J.L."/>
        </authorList>
    </citation>
    <scope>NUCLEOTIDE SEQUENCE</scope>
</reference>
<geneLocation type="mitochondrion" evidence="2"/>
<proteinExistence type="predicted"/>
<protein>
    <submittedName>
        <fullName evidence="2">NADH dehydrogenase subunit 4L</fullName>
    </submittedName>
</protein>
<name>B2CKU0_HYPTH</name>
<feature type="transmembrane region" description="Helical" evidence="1">
    <location>
        <begin position="12"/>
        <end position="35"/>
    </location>
</feature>